<comment type="similarity">
    <text evidence="2 5">Belongs to the acyl-CoA dehydrogenase family.</text>
</comment>
<keyword evidence="5" id="KW-0560">Oxidoreductase</keyword>
<feature type="region of interest" description="Disordered" evidence="6">
    <location>
        <begin position="182"/>
        <end position="203"/>
    </location>
</feature>
<dbReference type="Gene3D" id="6.10.250.600">
    <property type="match status" value="1"/>
</dbReference>
<dbReference type="InterPro" id="IPR009100">
    <property type="entry name" value="AcylCoA_DH/oxidase_NM_dom_sf"/>
</dbReference>
<dbReference type="PROSITE" id="PS00073">
    <property type="entry name" value="ACYL_COA_DH_2"/>
    <property type="match status" value="1"/>
</dbReference>
<evidence type="ECO:0000256" key="3">
    <source>
        <dbReference type="ARBA" id="ARBA00022630"/>
    </source>
</evidence>
<evidence type="ECO:0000313" key="11">
    <source>
        <dbReference type="Proteomes" id="UP000186513"/>
    </source>
</evidence>
<evidence type="ECO:0000256" key="2">
    <source>
        <dbReference type="ARBA" id="ARBA00009347"/>
    </source>
</evidence>
<dbReference type="PROSITE" id="PS00072">
    <property type="entry name" value="ACYL_COA_DH_1"/>
    <property type="match status" value="1"/>
</dbReference>
<dbReference type="InterPro" id="IPR006089">
    <property type="entry name" value="Acyl-CoA_DH_CS"/>
</dbReference>
<dbReference type="Gene3D" id="1.20.140.10">
    <property type="entry name" value="Butyryl-CoA Dehydrogenase, subunit A, domain 3"/>
    <property type="match status" value="1"/>
</dbReference>
<feature type="domain" description="Acyl-CoA oxidase/dehydrogenase middle" evidence="8">
    <location>
        <begin position="180"/>
        <end position="272"/>
    </location>
</feature>
<evidence type="ECO:0000259" key="8">
    <source>
        <dbReference type="Pfam" id="PF02770"/>
    </source>
</evidence>
<keyword evidence="4 5" id="KW-0274">FAD</keyword>
<keyword evidence="11" id="KW-1185">Reference proteome</keyword>
<organism evidence="10 11">
    <name type="scientific">Chitinimonas taiwanensis DSM 18899</name>
    <dbReference type="NCBI Taxonomy" id="1121279"/>
    <lineage>
        <taxon>Bacteria</taxon>
        <taxon>Pseudomonadati</taxon>
        <taxon>Pseudomonadota</taxon>
        <taxon>Betaproteobacteria</taxon>
        <taxon>Neisseriales</taxon>
        <taxon>Chitinibacteraceae</taxon>
        <taxon>Chitinimonas</taxon>
    </lineage>
</organism>
<evidence type="ECO:0000256" key="6">
    <source>
        <dbReference type="SAM" id="MobiDB-lite"/>
    </source>
</evidence>
<name>A0A1K2HHE0_9NEIS</name>
<dbReference type="SUPFAM" id="SSF47203">
    <property type="entry name" value="Acyl-CoA dehydrogenase C-terminal domain-like"/>
    <property type="match status" value="1"/>
</dbReference>
<accession>A0A1K2HHE0</accession>
<gene>
    <name evidence="10" type="ORF">SAMN02745887_01884</name>
</gene>
<dbReference type="Pfam" id="PF18158">
    <property type="entry name" value="AidB_N"/>
    <property type="match status" value="1"/>
</dbReference>
<evidence type="ECO:0000256" key="4">
    <source>
        <dbReference type="ARBA" id="ARBA00022827"/>
    </source>
</evidence>
<dbReference type="Pfam" id="PF02770">
    <property type="entry name" value="Acyl-CoA_dh_M"/>
    <property type="match status" value="1"/>
</dbReference>
<dbReference type="InterPro" id="IPR006091">
    <property type="entry name" value="Acyl-CoA_Oxase/DH_mid-dom"/>
</dbReference>
<evidence type="ECO:0000259" key="9">
    <source>
        <dbReference type="Pfam" id="PF18158"/>
    </source>
</evidence>
<dbReference type="NCBIfam" id="NF008594">
    <property type="entry name" value="PRK11561.1"/>
    <property type="match status" value="1"/>
</dbReference>
<dbReference type="RefSeq" id="WP_072428387.1">
    <property type="nucleotide sequence ID" value="NZ_FPKR01000006.1"/>
</dbReference>
<dbReference type="Pfam" id="PF00441">
    <property type="entry name" value="Acyl-CoA_dh_1"/>
    <property type="match status" value="1"/>
</dbReference>
<dbReference type="Gene3D" id="2.40.110.20">
    <property type="match status" value="1"/>
</dbReference>
<comment type="cofactor">
    <cofactor evidence="1 5">
        <name>FAD</name>
        <dbReference type="ChEBI" id="CHEBI:57692"/>
    </cofactor>
</comment>
<dbReference type="Proteomes" id="UP000186513">
    <property type="component" value="Unassembled WGS sequence"/>
</dbReference>
<reference evidence="10 11" key="1">
    <citation type="submission" date="2016-11" db="EMBL/GenBank/DDBJ databases">
        <authorList>
            <person name="Jaros S."/>
            <person name="Januszkiewicz K."/>
            <person name="Wedrychowicz H."/>
        </authorList>
    </citation>
    <scope>NUCLEOTIDE SEQUENCE [LARGE SCALE GENOMIC DNA]</scope>
    <source>
        <strain evidence="10 11">DSM 18899</strain>
    </source>
</reference>
<dbReference type="SUPFAM" id="SSF56645">
    <property type="entry name" value="Acyl-CoA dehydrogenase NM domain-like"/>
    <property type="match status" value="1"/>
</dbReference>
<evidence type="ECO:0000256" key="5">
    <source>
        <dbReference type="RuleBase" id="RU362125"/>
    </source>
</evidence>
<evidence type="ECO:0000259" key="7">
    <source>
        <dbReference type="Pfam" id="PF00441"/>
    </source>
</evidence>
<keyword evidence="3 5" id="KW-0285">Flavoprotein</keyword>
<feature type="domain" description="Acyl-CoA dehydrogenase/oxidase C-terminal" evidence="7">
    <location>
        <begin position="283"/>
        <end position="436"/>
    </location>
</feature>
<dbReference type="InterPro" id="IPR009075">
    <property type="entry name" value="AcylCo_DH/oxidase_C"/>
</dbReference>
<proteinExistence type="inferred from homology"/>
<dbReference type="OrthoDB" id="9771038at2"/>
<dbReference type="InterPro" id="IPR036250">
    <property type="entry name" value="AcylCo_DH-like_C"/>
</dbReference>
<evidence type="ECO:0000313" key="10">
    <source>
        <dbReference type="EMBL" id="SFZ76133.1"/>
    </source>
</evidence>
<protein>
    <submittedName>
        <fullName evidence="10">Putative acyl-CoA dehydrogenase</fullName>
    </submittedName>
</protein>
<dbReference type="EMBL" id="FPKR01000006">
    <property type="protein sequence ID" value="SFZ76133.1"/>
    <property type="molecule type" value="Genomic_DNA"/>
</dbReference>
<feature type="domain" description="Adaptive response protein AidB N-terminal" evidence="9">
    <location>
        <begin position="10"/>
        <end position="165"/>
    </location>
</feature>
<dbReference type="PANTHER" id="PTHR42707">
    <property type="entry name" value="ACYL-COA DEHYDROGENASE"/>
    <property type="match status" value="1"/>
</dbReference>
<dbReference type="GO" id="GO:0003995">
    <property type="term" value="F:acyl-CoA dehydrogenase activity"/>
    <property type="evidence" value="ECO:0007669"/>
    <property type="project" value="InterPro"/>
</dbReference>
<dbReference type="PANTHER" id="PTHR42707:SF3">
    <property type="entry name" value="ACYL-COA DEHYDROGENASE AIDB-RELATED"/>
    <property type="match status" value="1"/>
</dbReference>
<dbReference type="InterPro" id="IPR041504">
    <property type="entry name" value="AidB_N"/>
</dbReference>
<dbReference type="STRING" id="1121279.SAMN02745887_01884"/>
<dbReference type="AlphaFoldDB" id="A0A1K2HHE0"/>
<evidence type="ECO:0000256" key="1">
    <source>
        <dbReference type="ARBA" id="ARBA00001974"/>
    </source>
</evidence>
<dbReference type="InterPro" id="IPR052904">
    <property type="entry name" value="Acyl-CoA_dehydrogenase-like"/>
</dbReference>
<sequence>MHTANHEVFNQSPVLGDYNLFLADPALQEAAAREGAAWARDELVEIGAELGRLDSFELGRLANQHAPQLRAFDAKGYRRDQVEFHPAWHTLMQGIAARGFHNRPWAEPRAGAHVARAAGYLLQAQVEAGSLCPTTMTYGAIPALARHTELARDWLPTLFSREYDPRDLPFADKRGGLIGMGMTEKQGGSDVRANTTRAEPQPDGSWRLNGHKWFFSAPQCDAHLVLAQAPQGLSCFFVPRWQPDGSKNPILLQRLKDKLGNRSNASSEVEFHAAYGLLLGEAGRGVPTILEMGTYTRLDCVLGTAGMMRQATSQAIHHARHRCAFGQRLVDQPLMRNVLADLALESEAALQLALRMARAFDTQDEDATLLRRLLTPAAKYWVCKRGPELAAEAMEVLGGNGYVEEGVQARIYREMPVNSIWEGSGNIMCLDVLRALGKSVRTREVLQAELAPALGRYPAYDHYLAALQAQLADGSEQEGRARRLTQQLVLAVQASLLIQHGPDFLAEAFVQSRLGGDWGQSFGTLPAGLDLAAIMARALHD</sequence>